<comment type="caution">
    <text evidence="2">The sequence shown here is derived from an EMBL/GenBank/DDBJ whole genome shotgun (WGS) entry which is preliminary data.</text>
</comment>
<evidence type="ECO:0000313" key="3">
    <source>
        <dbReference type="Proteomes" id="UP000277457"/>
    </source>
</evidence>
<reference evidence="2 3" key="1">
    <citation type="submission" date="2018-06" db="EMBL/GenBank/DDBJ databases">
        <title>Extensive metabolic versatility and redundancy in microbially diverse, dynamic hydrothermal sediments.</title>
        <authorList>
            <person name="Dombrowski N."/>
            <person name="Teske A."/>
            <person name="Baker B.J."/>
        </authorList>
    </citation>
    <scope>NUCLEOTIDE SEQUENCE [LARGE SCALE GENOMIC DNA]</scope>
    <source>
        <strain evidence="2">B7_G13</strain>
    </source>
</reference>
<sequence>MTERQKLWAKSRYLRSKMREIGPMITGSVVLRHIKCGKPNCRCTRGYPHFVCQVTYKEEGKTKTVYVNKERQAEALFWSRNYKLFKKLLKEHTQVNLLLLKSDRKKKKGEE</sequence>
<accession>A0A662D5M1</accession>
<dbReference type="AlphaFoldDB" id="A0A662D5M1"/>
<evidence type="ECO:0000259" key="1">
    <source>
        <dbReference type="Pfam" id="PF20586"/>
    </source>
</evidence>
<evidence type="ECO:0000313" key="2">
    <source>
        <dbReference type="EMBL" id="RLE08036.1"/>
    </source>
</evidence>
<organism evidence="2 3">
    <name type="scientific">Aerophobetes bacterium</name>
    <dbReference type="NCBI Taxonomy" id="2030807"/>
    <lineage>
        <taxon>Bacteria</taxon>
        <taxon>Candidatus Aerophobota</taxon>
    </lineage>
</organism>
<dbReference type="InterPro" id="IPR046738">
    <property type="entry name" value="DUF6788"/>
</dbReference>
<dbReference type="Pfam" id="PF20586">
    <property type="entry name" value="DUF6788"/>
    <property type="match status" value="1"/>
</dbReference>
<dbReference type="Proteomes" id="UP000277457">
    <property type="component" value="Unassembled WGS sequence"/>
</dbReference>
<feature type="domain" description="DUF6788" evidence="1">
    <location>
        <begin position="18"/>
        <end position="72"/>
    </location>
</feature>
<dbReference type="EMBL" id="QMPY01000050">
    <property type="protein sequence ID" value="RLE08036.1"/>
    <property type="molecule type" value="Genomic_DNA"/>
</dbReference>
<proteinExistence type="predicted"/>
<protein>
    <recommendedName>
        <fullName evidence="1">DUF6788 domain-containing protein</fullName>
    </recommendedName>
</protein>
<name>A0A662D5M1_UNCAE</name>
<gene>
    <name evidence="2" type="ORF">DRZ78_01920</name>
</gene>